<evidence type="ECO:0000313" key="2">
    <source>
        <dbReference type="EMBL" id="RBW55912.1"/>
    </source>
</evidence>
<comment type="caution">
    <text evidence="2">The sequence shown here is derived from an EMBL/GenBank/DDBJ whole genome shotgun (WGS) entry which is preliminary data.</text>
</comment>
<gene>
    <name evidence="2" type="ORF">DS909_09780</name>
</gene>
<accession>A0A366X0E5</accession>
<sequence length="71" mass="7807">MTLPILSCLTLKAAFGLPLRKTIGFAQSLLRLVRLSWAAHSASQNRRSREGIYWGKSISPRPCHRTGSGKG</sequence>
<name>A0A366X0E5_9RHOB</name>
<dbReference type="Proteomes" id="UP000252706">
    <property type="component" value="Unassembled WGS sequence"/>
</dbReference>
<evidence type="ECO:0000313" key="3">
    <source>
        <dbReference type="Proteomes" id="UP000252706"/>
    </source>
</evidence>
<evidence type="ECO:0000259" key="1">
    <source>
        <dbReference type="Pfam" id="PF13737"/>
    </source>
</evidence>
<dbReference type="InterPro" id="IPR025668">
    <property type="entry name" value="Tnp_DDE_dom"/>
</dbReference>
<dbReference type="AlphaFoldDB" id="A0A366X0E5"/>
<dbReference type="Pfam" id="PF13737">
    <property type="entry name" value="DDE_Tnp_1_5"/>
    <property type="match status" value="1"/>
</dbReference>
<dbReference type="EMBL" id="QOCE01000028">
    <property type="protein sequence ID" value="RBW55912.1"/>
    <property type="molecule type" value="Genomic_DNA"/>
</dbReference>
<proteinExistence type="predicted"/>
<protein>
    <recommendedName>
        <fullName evidence="1">Transposase DDE domain-containing protein</fullName>
    </recommendedName>
</protein>
<reference evidence="2 3" key="1">
    <citation type="submission" date="2018-07" db="EMBL/GenBank/DDBJ databases">
        <title>Modular assembly of carbohydrate-degrading microbial communities in the ocean.</title>
        <authorList>
            <person name="Enke T.N."/>
            <person name="Datta M.S."/>
            <person name="Schwartzman J.A."/>
            <person name="Cermak N."/>
            <person name="Schmitz D.A."/>
            <person name="Barrere J."/>
            <person name="Cordero O.X."/>
        </authorList>
    </citation>
    <scope>NUCLEOTIDE SEQUENCE [LARGE SCALE GENOMIC DNA]</scope>
    <source>
        <strain evidence="2 3">C3M10</strain>
    </source>
</reference>
<organism evidence="2 3">
    <name type="scientific">Phaeobacter gallaeciensis</name>
    <dbReference type="NCBI Taxonomy" id="60890"/>
    <lineage>
        <taxon>Bacteria</taxon>
        <taxon>Pseudomonadati</taxon>
        <taxon>Pseudomonadota</taxon>
        <taxon>Alphaproteobacteria</taxon>
        <taxon>Rhodobacterales</taxon>
        <taxon>Roseobacteraceae</taxon>
        <taxon>Phaeobacter</taxon>
    </lineage>
</organism>
<feature type="domain" description="Transposase DDE" evidence="1">
    <location>
        <begin position="5"/>
        <end position="43"/>
    </location>
</feature>
<dbReference type="OrthoDB" id="8451553at2"/>